<keyword evidence="4 10" id="KW-0732">Signal</keyword>
<comment type="similarity">
    <text evidence="2 9">Belongs to the glycosyl hydrolase 10 (cellulase F) family.</text>
</comment>
<dbReference type="InterPro" id="IPR017853">
    <property type="entry name" value="GH"/>
</dbReference>
<protein>
    <recommendedName>
        <fullName evidence="9">Beta-xylanase</fullName>
        <ecNumber evidence="9">3.2.1.8</ecNumber>
    </recommendedName>
</protein>
<dbReference type="Proteomes" id="UP000632222">
    <property type="component" value="Unassembled WGS sequence"/>
</dbReference>
<keyword evidence="5 9" id="KW-0378">Hydrolase</keyword>
<dbReference type="PANTHER" id="PTHR31490">
    <property type="entry name" value="GLYCOSYL HYDROLASE"/>
    <property type="match status" value="1"/>
</dbReference>
<name>A0ABQ2D0U7_9DEIO</name>
<evidence type="ECO:0000313" key="12">
    <source>
        <dbReference type="EMBL" id="GGJ28768.1"/>
    </source>
</evidence>
<feature type="domain" description="GH10" evidence="11">
    <location>
        <begin position="15"/>
        <end position="329"/>
    </location>
</feature>
<dbReference type="PROSITE" id="PS51257">
    <property type="entry name" value="PROKAR_LIPOPROTEIN"/>
    <property type="match status" value="1"/>
</dbReference>
<evidence type="ECO:0000256" key="4">
    <source>
        <dbReference type="ARBA" id="ARBA00022729"/>
    </source>
</evidence>
<evidence type="ECO:0000256" key="6">
    <source>
        <dbReference type="ARBA" id="ARBA00023277"/>
    </source>
</evidence>
<dbReference type="Pfam" id="PF00331">
    <property type="entry name" value="Glyco_hydro_10"/>
    <property type="match status" value="1"/>
</dbReference>
<dbReference type="EMBL" id="BMOD01000003">
    <property type="protein sequence ID" value="GGJ28768.1"/>
    <property type="molecule type" value="Genomic_DNA"/>
</dbReference>
<evidence type="ECO:0000256" key="1">
    <source>
        <dbReference type="ARBA" id="ARBA00000681"/>
    </source>
</evidence>
<evidence type="ECO:0000256" key="3">
    <source>
        <dbReference type="ARBA" id="ARBA00022651"/>
    </source>
</evidence>
<dbReference type="RefSeq" id="WP_189001673.1">
    <property type="nucleotide sequence ID" value="NZ_BMOD01000003.1"/>
</dbReference>
<dbReference type="InterPro" id="IPR001000">
    <property type="entry name" value="GH10_dom"/>
</dbReference>
<organism evidence="12 13">
    <name type="scientific">Deinococcus roseus</name>
    <dbReference type="NCBI Taxonomy" id="392414"/>
    <lineage>
        <taxon>Bacteria</taxon>
        <taxon>Thermotogati</taxon>
        <taxon>Deinococcota</taxon>
        <taxon>Deinococci</taxon>
        <taxon>Deinococcales</taxon>
        <taxon>Deinococcaceae</taxon>
        <taxon>Deinococcus</taxon>
    </lineage>
</organism>
<keyword evidence="8 9" id="KW-0624">Polysaccharide degradation</keyword>
<dbReference type="EC" id="3.2.1.8" evidence="9"/>
<reference evidence="13" key="1">
    <citation type="journal article" date="2019" name="Int. J. Syst. Evol. Microbiol.">
        <title>The Global Catalogue of Microorganisms (GCM) 10K type strain sequencing project: providing services to taxonomists for standard genome sequencing and annotation.</title>
        <authorList>
            <consortium name="The Broad Institute Genomics Platform"/>
            <consortium name="The Broad Institute Genome Sequencing Center for Infectious Disease"/>
            <person name="Wu L."/>
            <person name="Ma J."/>
        </authorList>
    </citation>
    <scope>NUCLEOTIDE SEQUENCE [LARGE SCALE GENOMIC DNA]</scope>
    <source>
        <strain evidence="13">JCM 14370</strain>
    </source>
</reference>
<feature type="signal peptide" evidence="10">
    <location>
        <begin position="1"/>
        <end position="18"/>
    </location>
</feature>
<comment type="catalytic activity">
    <reaction evidence="1 9">
        <text>Endohydrolysis of (1-&gt;4)-beta-D-xylosidic linkages in xylans.</text>
        <dbReference type="EC" id="3.2.1.8"/>
    </reaction>
</comment>
<feature type="chain" id="PRO_5045555392" description="Beta-xylanase" evidence="10">
    <location>
        <begin position="19"/>
        <end position="337"/>
    </location>
</feature>
<dbReference type="InterPro" id="IPR044846">
    <property type="entry name" value="GH10"/>
</dbReference>
<evidence type="ECO:0000256" key="10">
    <source>
        <dbReference type="SAM" id="SignalP"/>
    </source>
</evidence>
<evidence type="ECO:0000313" key="13">
    <source>
        <dbReference type="Proteomes" id="UP000632222"/>
    </source>
</evidence>
<dbReference type="PROSITE" id="PS51760">
    <property type="entry name" value="GH10_2"/>
    <property type="match status" value="1"/>
</dbReference>
<comment type="caution">
    <text evidence="12">The sequence shown here is derived from an EMBL/GenBank/DDBJ whole genome shotgun (WGS) entry which is preliminary data.</text>
</comment>
<dbReference type="Gene3D" id="3.20.20.80">
    <property type="entry name" value="Glycosidases"/>
    <property type="match status" value="1"/>
</dbReference>
<sequence>MKKHLMLLALTLGSCAFAEGLKDLARPHQLHIGAAIDLRFLLDDPDYTDILEKDFDVVVAENAMKMDATEPQQNEFSFGLGDLLAQYAEKHNMLLRGHTLLWHEQVPRWITAGTWTAEQLEAIMKNHIQTVADHFKGRVFAWDVVNEAISDAGGMRDTLWRKTLGDDFIARAFQYAHQADPAAKLFYNDYSSEALTRKSDDVYALVKSLKEKNVPLDGVGMQMHLNLNNPPSMADIAQNMKRLADLNLEVHITEFDVRSAGFPGTAKERNEAMAKLYSDVVTVCLQARNCTAFLTWGVADNHTWLPGDAPLLYDGFYNPKPAYFAVQEALKQPVAQK</sequence>
<keyword evidence="3" id="KW-0858">Xylan degradation</keyword>
<accession>A0ABQ2D0U7</accession>
<evidence type="ECO:0000259" key="11">
    <source>
        <dbReference type="PROSITE" id="PS51760"/>
    </source>
</evidence>
<evidence type="ECO:0000256" key="9">
    <source>
        <dbReference type="RuleBase" id="RU361174"/>
    </source>
</evidence>
<evidence type="ECO:0000256" key="8">
    <source>
        <dbReference type="ARBA" id="ARBA00023326"/>
    </source>
</evidence>
<dbReference type="PRINTS" id="PR00134">
    <property type="entry name" value="GLHYDRLASE10"/>
</dbReference>
<keyword evidence="13" id="KW-1185">Reference proteome</keyword>
<gene>
    <name evidence="12" type="ORF">GCM10008938_13560</name>
</gene>
<keyword evidence="7 9" id="KW-0326">Glycosidase</keyword>
<evidence type="ECO:0000256" key="7">
    <source>
        <dbReference type="ARBA" id="ARBA00023295"/>
    </source>
</evidence>
<dbReference type="SUPFAM" id="SSF51445">
    <property type="entry name" value="(Trans)glycosidases"/>
    <property type="match status" value="1"/>
</dbReference>
<dbReference type="SMART" id="SM00633">
    <property type="entry name" value="Glyco_10"/>
    <property type="match status" value="1"/>
</dbReference>
<dbReference type="PANTHER" id="PTHR31490:SF88">
    <property type="entry name" value="BETA-XYLANASE"/>
    <property type="match status" value="1"/>
</dbReference>
<evidence type="ECO:0000256" key="5">
    <source>
        <dbReference type="ARBA" id="ARBA00022801"/>
    </source>
</evidence>
<keyword evidence="6 9" id="KW-0119">Carbohydrate metabolism</keyword>
<proteinExistence type="inferred from homology"/>
<evidence type="ECO:0000256" key="2">
    <source>
        <dbReference type="ARBA" id="ARBA00007495"/>
    </source>
</evidence>